<dbReference type="PROSITE" id="PS50873">
    <property type="entry name" value="PEROXIDASE_4"/>
    <property type="match status" value="1"/>
</dbReference>
<dbReference type="GO" id="GO:0042744">
    <property type="term" value="P:hydrogen peroxide catabolic process"/>
    <property type="evidence" value="ECO:0007669"/>
    <property type="project" value="TreeGrafter"/>
</dbReference>
<gene>
    <name evidence="16" type="primary">CCP1</name>
    <name evidence="16" type="ORF">IWQ62_004269</name>
</gene>
<comment type="caution">
    <text evidence="16">The sequence shown here is derived from an EMBL/GenBank/DDBJ whole genome shotgun (WGS) entry which is preliminary data.</text>
</comment>
<dbReference type="SUPFAM" id="SSF48113">
    <property type="entry name" value="Heme-dependent peroxidases"/>
    <property type="match status" value="1"/>
</dbReference>
<feature type="region of interest" description="Disordered" evidence="14">
    <location>
        <begin position="223"/>
        <end position="248"/>
    </location>
</feature>
<comment type="function">
    <text evidence="1">Destroys radicals which are normally produced within the cells and which are toxic to biological systems.</text>
</comment>
<accession>A0A9W8ASM4</accession>
<dbReference type="PANTHER" id="PTHR31356">
    <property type="entry name" value="THYLAKOID LUMENAL 29 KDA PROTEIN, CHLOROPLASTIC-RELATED"/>
    <property type="match status" value="1"/>
</dbReference>
<dbReference type="Gene3D" id="1.10.520.10">
    <property type="match status" value="1"/>
</dbReference>
<dbReference type="EMBL" id="JANBPY010001366">
    <property type="protein sequence ID" value="KAJ1960336.1"/>
    <property type="molecule type" value="Genomic_DNA"/>
</dbReference>
<organism evidence="16 17">
    <name type="scientific">Dispira parvispora</name>
    <dbReference type="NCBI Taxonomy" id="1520584"/>
    <lineage>
        <taxon>Eukaryota</taxon>
        <taxon>Fungi</taxon>
        <taxon>Fungi incertae sedis</taxon>
        <taxon>Zoopagomycota</taxon>
        <taxon>Kickxellomycotina</taxon>
        <taxon>Dimargaritomycetes</taxon>
        <taxon>Dimargaritales</taxon>
        <taxon>Dimargaritaceae</taxon>
        <taxon>Dispira</taxon>
    </lineage>
</organism>
<dbReference type="OrthoDB" id="2859658at2759"/>
<comment type="subcellular location">
    <subcellularLocation>
        <location evidence="3">Mitochondrion intermembrane space</location>
    </subcellularLocation>
    <subcellularLocation>
        <location evidence="2">Mitochondrion matrix</location>
    </subcellularLocation>
</comment>
<evidence type="ECO:0000256" key="6">
    <source>
        <dbReference type="ARBA" id="ARBA00022617"/>
    </source>
</evidence>
<keyword evidence="6" id="KW-0349">Heme</keyword>
<dbReference type="GO" id="GO:0046872">
    <property type="term" value="F:metal ion binding"/>
    <property type="evidence" value="ECO:0007669"/>
    <property type="project" value="UniProtKB-UniRule"/>
</dbReference>
<dbReference type="FunFam" id="1.10.520.10:FF:000005">
    <property type="entry name" value="Cytochrome c peroxidase"/>
    <property type="match status" value="1"/>
</dbReference>
<dbReference type="InterPro" id="IPR002207">
    <property type="entry name" value="Peroxidase_I"/>
</dbReference>
<evidence type="ECO:0000256" key="13">
    <source>
        <dbReference type="RuleBase" id="RU363051"/>
    </source>
</evidence>
<dbReference type="PROSITE" id="PS00436">
    <property type="entry name" value="PEROXIDASE_2"/>
    <property type="match status" value="1"/>
</dbReference>
<sequence>MSKLFIRQGWGSSRLVASPSRTLVGVSGLLPFSPRGALGLTQATFPRGQRGYSSEPNRRSPSRLQPFLYALLGGSVGLALAHYLHSPENNVIPYTHEKAHDIHDQKEQRAVNAPWKHVDYQQVYKDIANILEEGAEDYDDGSFGPVLLRLAWHSSGTYSKSDHTGGSNGATMRYAPESNHGANRGLDVARHKLEDIKKKHPAISYADLWTLGGVVSVQEMGGPQIPWRPGRADTTADNCTPDGRLPDGSLKQDHVRDVFYRMGFNDQEIVALIGAHAVGRCHAERSGFDGPWTFSPTSFTNEYFNQMLTQEWVPKKWSGPKQFVDKATGTLMMLPADLSLKEDKEFRKYVELYAKDEQKFFADFSKAFAKLLELGVEFPPDAPTYRFEPL</sequence>
<dbReference type="InterPro" id="IPR019794">
    <property type="entry name" value="Peroxidases_AS"/>
</dbReference>
<reference evidence="16" key="1">
    <citation type="submission" date="2022-07" db="EMBL/GenBank/DDBJ databases">
        <title>Phylogenomic reconstructions and comparative analyses of Kickxellomycotina fungi.</title>
        <authorList>
            <person name="Reynolds N.K."/>
            <person name="Stajich J.E."/>
            <person name="Barry K."/>
            <person name="Grigoriev I.V."/>
            <person name="Crous P."/>
            <person name="Smith M.E."/>
        </authorList>
    </citation>
    <scope>NUCLEOTIDE SEQUENCE</scope>
    <source>
        <strain evidence="16">RSA 1196</strain>
    </source>
</reference>
<dbReference type="AlphaFoldDB" id="A0A9W8ASM4"/>
<keyword evidence="5 13" id="KW-0575">Peroxidase</keyword>
<evidence type="ECO:0000256" key="1">
    <source>
        <dbReference type="ARBA" id="ARBA00003917"/>
    </source>
</evidence>
<evidence type="ECO:0000313" key="17">
    <source>
        <dbReference type="Proteomes" id="UP001150925"/>
    </source>
</evidence>
<evidence type="ECO:0000256" key="14">
    <source>
        <dbReference type="SAM" id="MobiDB-lite"/>
    </source>
</evidence>
<evidence type="ECO:0000259" key="15">
    <source>
        <dbReference type="PROSITE" id="PS50873"/>
    </source>
</evidence>
<evidence type="ECO:0000256" key="2">
    <source>
        <dbReference type="ARBA" id="ARBA00004305"/>
    </source>
</evidence>
<evidence type="ECO:0000256" key="10">
    <source>
        <dbReference type="ARBA" id="ARBA00023004"/>
    </source>
</evidence>
<dbReference type="PRINTS" id="PR00458">
    <property type="entry name" value="PEROXIDASE"/>
</dbReference>
<keyword evidence="10" id="KW-0408">Iron</keyword>
<comment type="similarity">
    <text evidence="4">Belongs to the peroxidase family. Cytochrome c peroxidase subfamily.</text>
</comment>
<dbReference type="GO" id="GO:0004130">
    <property type="term" value="F:cytochrome-c peroxidase activity"/>
    <property type="evidence" value="ECO:0007669"/>
    <property type="project" value="UniProtKB-EC"/>
</dbReference>
<evidence type="ECO:0000256" key="11">
    <source>
        <dbReference type="ARBA" id="ARBA00023128"/>
    </source>
</evidence>
<dbReference type="Gene3D" id="1.10.420.10">
    <property type="entry name" value="Peroxidase, domain 2"/>
    <property type="match status" value="1"/>
</dbReference>
<dbReference type="InterPro" id="IPR044831">
    <property type="entry name" value="Ccp1-like"/>
</dbReference>
<dbReference type="GO" id="GO:0005759">
    <property type="term" value="C:mitochondrial matrix"/>
    <property type="evidence" value="ECO:0007669"/>
    <property type="project" value="UniProtKB-SubCell"/>
</dbReference>
<dbReference type="GO" id="GO:0020037">
    <property type="term" value="F:heme binding"/>
    <property type="evidence" value="ECO:0007669"/>
    <property type="project" value="UniProtKB-UniRule"/>
</dbReference>
<feature type="domain" description="Plant heme peroxidase family profile" evidence="15">
    <location>
        <begin position="186"/>
        <end position="376"/>
    </location>
</feature>
<evidence type="ECO:0000256" key="7">
    <source>
        <dbReference type="ARBA" id="ARBA00022723"/>
    </source>
</evidence>
<dbReference type="FunFam" id="1.10.420.10:FF:000009">
    <property type="entry name" value="Ascorbate peroxidase"/>
    <property type="match status" value="1"/>
</dbReference>
<evidence type="ECO:0000256" key="3">
    <source>
        <dbReference type="ARBA" id="ARBA00004569"/>
    </source>
</evidence>
<dbReference type="GO" id="GO:0005758">
    <property type="term" value="C:mitochondrial intermembrane space"/>
    <property type="evidence" value="ECO:0007669"/>
    <property type="project" value="UniProtKB-SubCell"/>
</dbReference>
<keyword evidence="8" id="KW-0809">Transit peptide</keyword>
<evidence type="ECO:0000256" key="4">
    <source>
        <dbReference type="ARBA" id="ARBA00005997"/>
    </source>
</evidence>
<evidence type="ECO:0000313" key="16">
    <source>
        <dbReference type="EMBL" id="KAJ1960336.1"/>
    </source>
</evidence>
<dbReference type="GO" id="GO:0000302">
    <property type="term" value="P:response to reactive oxygen species"/>
    <property type="evidence" value="ECO:0007669"/>
    <property type="project" value="TreeGrafter"/>
</dbReference>
<keyword evidence="17" id="KW-1185">Reference proteome</keyword>
<dbReference type="EC" id="1.11.1.-" evidence="13"/>
<keyword evidence="11" id="KW-0496">Mitochondrion</keyword>
<dbReference type="PRINTS" id="PR00459">
    <property type="entry name" value="ASPEROXIDASE"/>
</dbReference>
<dbReference type="Pfam" id="PF00141">
    <property type="entry name" value="peroxidase"/>
    <property type="match status" value="1"/>
</dbReference>
<comment type="catalytic activity">
    <reaction evidence="12">
        <text>2 Fe(II)-[cytochrome c] + H2O2 + 2 H(+) = 2 Fe(III)-[cytochrome c] + 2 H2O</text>
        <dbReference type="Rhea" id="RHEA:16581"/>
        <dbReference type="Rhea" id="RHEA-COMP:10350"/>
        <dbReference type="Rhea" id="RHEA-COMP:14399"/>
        <dbReference type="ChEBI" id="CHEBI:15377"/>
        <dbReference type="ChEBI" id="CHEBI:15378"/>
        <dbReference type="ChEBI" id="CHEBI:16240"/>
        <dbReference type="ChEBI" id="CHEBI:29033"/>
        <dbReference type="ChEBI" id="CHEBI:29034"/>
        <dbReference type="EC" id="1.11.1.5"/>
    </reaction>
</comment>
<keyword evidence="9 13" id="KW-0560">Oxidoreductase</keyword>
<evidence type="ECO:0000256" key="5">
    <source>
        <dbReference type="ARBA" id="ARBA00022559"/>
    </source>
</evidence>
<dbReference type="InterPro" id="IPR019793">
    <property type="entry name" value="Peroxidases_heam-ligand_BS"/>
</dbReference>
<dbReference type="PROSITE" id="PS00435">
    <property type="entry name" value="PEROXIDASE_1"/>
    <property type="match status" value="1"/>
</dbReference>
<name>A0A9W8ASM4_9FUNG</name>
<dbReference type="Proteomes" id="UP001150925">
    <property type="component" value="Unassembled WGS sequence"/>
</dbReference>
<dbReference type="GO" id="GO:0034599">
    <property type="term" value="P:cellular response to oxidative stress"/>
    <property type="evidence" value="ECO:0007669"/>
    <property type="project" value="InterPro"/>
</dbReference>
<proteinExistence type="inferred from homology"/>
<evidence type="ECO:0000256" key="12">
    <source>
        <dbReference type="ARBA" id="ARBA00049265"/>
    </source>
</evidence>
<evidence type="ECO:0000256" key="8">
    <source>
        <dbReference type="ARBA" id="ARBA00022946"/>
    </source>
</evidence>
<protein>
    <recommendedName>
        <fullName evidence="13">Peroxidase</fullName>
        <ecNumber evidence="13">1.11.1.-</ecNumber>
    </recommendedName>
</protein>
<dbReference type="CDD" id="cd00691">
    <property type="entry name" value="ascorbate_peroxidase"/>
    <property type="match status" value="1"/>
</dbReference>
<dbReference type="PANTHER" id="PTHR31356:SF58">
    <property type="entry name" value="CYTOCHROME C PEROXIDASE, MITOCHONDRIAL"/>
    <property type="match status" value="1"/>
</dbReference>
<dbReference type="InterPro" id="IPR010255">
    <property type="entry name" value="Haem_peroxidase_sf"/>
</dbReference>
<evidence type="ECO:0000256" key="9">
    <source>
        <dbReference type="ARBA" id="ARBA00023002"/>
    </source>
</evidence>
<dbReference type="InterPro" id="IPR002016">
    <property type="entry name" value="Haem_peroxidase"/>
</dbReference>
<keyword evidence="7" id="KW-0479">Metal-binding</keyword>